<proteinExistence type="predicted"/>
<reference evidence="1" key="1">
    <citation type="submission" date="2016-06" db="UniProtKB">
        <authorList>
            <consortium name="WormBaseParasite"/>
        </authorList>
    </citation>
    <scope>IDENTIFICATION</scope>
</reference>
<name>A0A183TS23_SCHSO</name>
<dbReference type="AlphaFoldDB" id="A0A183TS23"/>
<evidence type="ECO:0000313" key="1">
    <source>
        <dbReference type="WBParaSite" id="SSLN_0001999801-mRNA-1"/>
    </source>
</evidence>
<dbReference type="WBParaSite" id="SSLN_0001999801-mRNA-1">
    <property type="protein sequence ID" value="SSLN_0001999801-mRNA-1"/>
    <property type="gene ID" value="SSLN_0001999801"/>
</dbReference>
<accession>A0A183TS23</accession>
<protein>
    <submittedName>
        <fullName evidence="1">Integrase_H2C2 domain-containing protein</fullName>
    </submittedName>
</protein>
<sequence>LNYSPVKHFRHLMTFKPLTFALHFDLDTYSPQNIAHLNYVTQETTSIRLVKCTKNELTNVLSISSLATLQLLHGVDISAMAAGQRQKFLSLSELASNIFHLPFMPTSMSSAVINSLQRLSHPGIRASQKLLAEEFAWPDMNKGINTWIRA</sequence>
<organism evidence="1">
    <name type="scientific">Schistocephalus solidus</name>
    <name type="common">Tapeworm</name>
    <dbReference type="NCBI Taxonomy" id="70667"/>
    <lineage>
        <taxon>Eukaryota</taxon>
        <taxon>Metazoa</taxon>
        <taxon>Spiralia</taxon>
        <taxon>Lophotrochozoa</taxon>
        <taxon>Platyhelminthes</taxon>
        <taxon>Cestoda</taxon>
        <taxon>Eucestoda</taxon>
        <taxon>Diphyllobothriidea</taxon>
        <taxon>Diphyllobothriidae</taxon>
        <taxon>Schistocephalus</taxon>
    </lineage>
</organism>